<sequence>MRKYKIESLFFLLLLFISIFSCENKDTVEDSIKSIKSEIENNTYPEFALETPSEIDSEDYSIYQVILKKLNFDLIIVNQVSNSVNSAEILIENNPEVDPSLFQKLDQLNENQVIFGDVFLLEDKDVSLLPTEEKEYIFSSDDLNKSWESFYTVYPKAEGIHSFSRIAYNEDKTQAVVEVWYSYASLGGSSSSYLMKKTNDQWEVEKMLKPTVMT</sequence>
<dbReference type="PROSITE" id="PS51257">
    <property type="entry name" value="PROKAR_LIPOPROTEIN"/>
    <property type="match status" value="1"/>
</dbReference>
<name>A0AAE4BQH6_9BACT</name>
<dbReference type="AlphaFoldDB" id="A0AAE4BQH6"/>
<dbReference type="RefSeq" id="WP_309937034.1">
    <property type="nucleotide sequence ID" value="NZ_AP025305.1"/>
</dbReference>
<gene>
    <name evidence="1" type="ORF">HNQ88_000542</name>
</gene>
<evidence type="ECO:0000313" key="1">
    <source>
        <dbReference type="EMBL" id="MDR6237566.1"/>
    </source>
</evidence>
<comment type="caution">
    <text evidence="1">The sequence shown here is derived from an EMBL/GenBank/DDBJ whole genome shotgun (WGS) entry which is preliminary data.</text>
</comment>
<accession>A0AAE4BQH6</accession>
<organism evidence="1 2">
    <name type="scientific">Aureibacter tunicatorum</name>
    <dbReference type="NCBI Taxonomy" id="866807"/>
    <lineage>
        <taxon>Bacteria</taxon>
        <taxon>Pseudomonadati</taxon>
        <taxon>Bacteroidota</taxon>
        <taxon>Cytophagia</taxon>
        <taxon>Cytophagales</taxon>
        <taxon>Persicobacteraceae</taxon>
        <taxon>Aureibacter</taxon>
    </lineage>
</organism>
<evidence type="ECO:0000313" key="2">
    <source>
        <dbReference type="Proteomes" id="UP001185092"/>
    </source>
</evidence>
<keyword evidence="2" id="KW-1185">Reference proteome</keyword>
<reference evidence="1" key="1">
    <citation type="submission" date="2023-07" db="EMBL/GenBank/DDBJ databases">
        <title>Genomic Encyclopedia of Type Strains, Phase IV (KMG-IV): sequencing the most valuable type-strain genomes for metagenomic binning, comparative biology and taxonomic classification.</title>
        <authorList>
            <person name="Goeker M."/>
        </authorList>
    </citation>
    <scope>NUCLEOTIDE SEQUENCE</scope>
    <source>
        <strain evidence="1">DSM 26174</strain>
    </source>
</reference>
<protein>
    <submittedName>
        <fullName evidence="1">Uncharacterized protein</fullName>
    </submittedName>
</protein>
<dbReference type="Proteomes" id="UP001185092">
    <property type="component" value="Unassembled WGS sequence"/>
</dbReference>
<proteinExistence type="predicted"/>
<dbReference type="EMBL" id="JAVDQD010000001">
    <property type="protein sequence ID" value="MDR6237566.1"/>
    <property type="molecule type" value="Genomic_DNA"/>
</dbReference>